<feature type="transmembrane region" description="Helical" evidence="1">
    <location>
        <begin position="196"/>
        <end position="217"/>
    </location>
</feature>
<proteinExistence type="predicted"/>
<reference evidence="2 3" key="1">
    <citation type="submission" date="2015-09" db="EMBL/GenBank/DDBJ databases">
        <authorList>
            <consortium name="Pathogen Informatics"/>
        </authorList>
    </citation>
    <scope>NUCLEOTIDE SEQUENCE [LARGE SCALE GENOMIC DNA]</scope>
    <source>
        <strain evidence="2 3">2789STDY5608863</strain>
    </source>
</reference>
<keyword evidence="1" id="KW-0812">Transmembrane</keyword>
<feature type="transmembrane region" description="Helical" evidence="1">
    <location>
        <begin position="145"/>
        <end position="165"/>
    </location>
</feature>
<evidence type="ECO:0000313" key="2">
    <source>
        <dbReference type="EMBL" id="CUN16679.1"/>
    </source>
</evidence>
<name>A0A173UP32_9FIRM</name>
<protein>
    <submittedName>
        <fullName evidence="2">Uncharacterized protein</fullName>
    </submittedName>
</protein>
<organism evidence="2 3">
    <name type="scientific">Roseburia faecis</name>
    <dbReference type="NCBI Taxonomy" id="301302"/>
    <lineage>
        <taxon>Bacteria</taxon>
        <taxon>Bacillati</taxon>
        <taxon>Bacillota</taxon>
        <taxon>Clostridia</taxon>
        <taxon>Lachnospirales</taxon>
        <taxon>Lachnospiraceae</taxon>
        <taxon>Roseburia</taxon>
    </lineage>
</organism>
<evidence type="ECO:0000256" key="1">
    <source>
        <dbReference type="SAM" id="Phobius"/>
    </source>
</evidence>
<feature type="transmembrane region" description="Helical" evidence="1">
    <location>
        <begin position="21"/>
        <end position="41"/>
    </location>
</feature>
<dbReference type="RefSeq" id="WP_055264055.1">
    <property type="nucleotide sequence ID" value="NZ_CYXV01000017.1"/>
</dbReference>
<sequence>MIKFLNDIRNVEKPISNNRKIINTIAVLFLGIALGTFSKFLDFRQAELPSVLMAIDGALDVHNFLGRFAIWVLIALCISIYSNSAIRASINVFAFFIGMVASYYLYSNYIAGFFPRSYAVIWFGFTAVSPLLSFACWYARGKSKLALILSALILAVLFNMCFVYGCWYFNAKSVLEVIVFIIGLIVLRRDTLRSSALMGTISIVLAVLLDMVIPFHFG</sequence>
<evidence type="ECO:0000313" key="3">
    <source>
        <dbReference type="Proteomes" id="UP000095495"/>
    </source>
</evidence>
<feature type="transmembrane region" description="Helical" evidence="1">
    <location>
        <begin position="61"/>
        <end position="81"/>
    </location>
</feature>
<feature type="transmembrane region" description="Helical" evidence="1">
    <location>
        <begin position="88"/>
        <end position="106"/>
    </location>
</feature>
<feature type="transmembrane region" description="Helical" evidence="1">
    <location>
        <begin position="171"/>
        <end position="187"/>
    </location>
</feature>
<gene>
    <name evidence="2" type="ORF">ERS852420_03146</name>
</gene>
<dbReference type="AlphaFoldDB" id="A0A173UP32"/>
<accession>A0A173UP32</accession>
<dbReference type="Proteomes" id="UP000095495">
    <property type="component" value="Unassembled WGS sequence"/>
</dbReference>
<feature type="transmembrane region" description="Helical" evidence="1">
    <location>
        <begin position="118"/>
        <end position="138"/>
    </location>
</feature>
<keyword evidence="1" id="KW-1133">Transmembrane helix</keyword>
<dbReference type="EMBL" id="CYXV01000017">
    <property type="protein sequence ID" value="CUN16679.1"/>
    <property type="molecule type" value="Genomic_DNA"/>
</dbReference>
<keyword evidence="1" id="KW-0472">Membrane</keyword>